<dbReference type="RefSeq" id="XP_016644697.1">
    <property type="nucleotide sequence ID" value="XM_016785321.1"/>
</dbReference>
<sequence length="123" mass="13310">MRFYIPLSSLAVLALRASATPVDPPSGYSASYSTFNNLNCDTQSWSMQLIPKDVVGLCEDLSHPAISVDLNNLAEGCSVVFYPDFDCKGRPESVSEIGCYKSDVIIQSTSVTCETVDDGEDDN</sequence>
<feature type="chain" id="PRO_5001775548" evidence="1">
    <location>
        <begin position="20"/>
        <end position="123"/>
    </location>
</feature>
<dbReference type="GeneID" id="27721309"/>
<evidence type="ECO:0000256" key="1">
    <source>
        <dbReference type="SAM" id="SignalP"/>
    </source>
</evidence>
<gene>
    <name evidence="2" type="ORF">SAPIO_CDS2237</name>
</gene>
<dbReference type="HOGENOM" id="CLU_2016520_0_0_1"/>
<dbReference type="VEuPathDB" id="FungiDB:SAPIO_CDS2237"/>
<evidence type="ECO:0000313" key="2">
    <source>
        <dbReference type="EMBL" id="KEZ44898.1"/>
    </source>
</evidence>
<dbReference type="Proteomes" id="UP000028545">
    <property type="component" value="Unassembled WGS sequence"/>
</dbReference>
<dbReference type="AlphaFoldDB" id="A0A084GC36"/>
<keyword evidence="3" id="KW-1185">Reference proteome</keyword>
<feature type="signal peptide" evidence="1">
    <location>
        <begin position="1"/>
        <end position="19"/>
    </location>
</feature>
<proteinExistence type="predicted"/>
<evidence type="ECO:0000313" key="3">
    <source>
        <dbReference type="Proteomes" id="UP000028545"/>
    </source>
</evidence>
<dbReference type="KEGG" id="sapo:SAPIO_CDS2237"/>
<organism evidence="2 3">
    <name type="scientific">Pseudallescheria apiosperma</name>
    <name type="common">Scedosporium apiospermum</name>
    <dbReference type="NCBI Taxonomy" id="563466"/>
    <lineage>
        <taxon>Eukaryota</taxon>
        <taxon>Fungi</taxon>
        <taxon>Dikarya</taxon>
        <taxon>Ascomycota</taxon>
        <taxon>Pezizomycotina</taxon>
        <taxon>Sordariomycetes</taxon>
        <taxon>Hypocreomycetidae</taxon>
        <taxon>Microascales</taxon>
        <taxon>Microascaceae</taxon>
        <taxon>Scedosporium</taxon>
    </lineage>
</organism>
<dbReference type="EMBL" id="JOWA01000086">
    <property type="protein sequence ID" value="KEZ44898.1"/>
    <property type="molecule type" value="Genomic_DNA"/>
</dbReference>
<reference evidence="2 3" key="1">
    <citation type="journal article" date="2014" name="Genome Announc.">
        <title>Draft genome sequence of the pathogenic fungus Scedosporium apiospermum.</title>
        <authorList>
            <person name="Vandeputte P."/>
            <person name="Ghamrawi S."/>
            <person name="Rechenmann M."/>
            <person name="Iltis A."/>
            <person name="Giraud S."/>
            <person name="Fleury M."/>
            <person name="Thornton C."/>
            <person name="Delhaes L."/>
            <person name="Meyer W."/>
            <person name="Papon N."/>
            <person name="Bouchara J.P."/>
        </authorList>
    </citation>
    <scope>NUCLEOTIDE SEQUENCE [LARGE SCALE GENOMIC DNA]</scope>
    <source>
        <strain evidence="2 3">IHEM 14462</strain>
    </source>
</reference>
<protein>
    <submittedName>
        <fullName evidence="2">Uncharacterized protein</fullName>
    </submittedName>
</protein>
<keyword evidence="1" id="KW-0732">Signal</keyword>
<comment type="caution">
    <text evidence="2">The sequence shown here is derived from an EMBL/GenBank/DDBJ whole genome shotgun (WGS) entry which is preliminary data.</text>
</comment>
<name>A0A084GC36_PSEDA</name>
<accession>A0A084GC36</accession>